<reference evidence="1" key="1">
    <citation type="journal article" date="2021" name="Proc. Natl. Acad. Sci. U.S.A.">
        <title>A Catalog of Tens of Thousands of Viruses from Human Metagenomes Reveals Hidden Associations with Chronic Diseases.</title>
        <authorList>
            <person name="Tisza M.J."/>
            <person name="Buck C.B."/>
        </authorList>
    </citation>
    <scope>NUCLEOTIDE SEQUENCE</scope>
    <source>
        <strain evidence="1">CtOZu12</strain>
    </source>
</reference>
<evidence type="ECO:0000313" key="1">
    <source>
        <dbReference type="EMBL" id="DAD55620.1"/>
    </source>
</evidence>
<accession>A0A8D9PEC6</accession>
<sequence length="29" mass="3662">MKMMYRLSWVRPRVRELLIRSWKQLADAK</sequence>
<proteinExistence type="predicted"/>
<name>A0A8D9PEC6_9VIRU</name>
<protein>
    <submittedName>
        <fullName evidence="1">Uncharacterized protein</fullName>
    </submittedName>
</protein>
<organism evidence="1">
    <name type="scientific">Bacteriophage sp</name>
    <dbReference type="NCBI Taxonomy" id="38018"/>
    <lineage>
        <taxon>Viruses</taxon>
    </lineage>
</organism>
<dbReference type="EMBL" id="BK029940">
    <property type="protein sequence ID" value="DAD55620.1"/>
    <property type="molecule type" value="Genomic_DNA"/>
</dbReference>